<evidence type="ECO:0000256" key="2">
    <source>
        <dbReference type="SAM" id="MobiDB-lite"/>
    </source>
</evidence>
<dbReference type="GO" id="GO:0008270">
    <property type="term" value="F:zinc ion binding"/>
    <property type="evidence" value="ECO:0007669"/>
    <property type="project" value="UniProtKB-KW"/>
</dbReference>
<keyword evidence="1" id="KW-0863">Zinc-finger</keyword>
<feature type="domain" description="SWIM-type" evidence="3">
    <location>
        <begin position="90"/>
        <end position="122"/>
    </location>
</feature>
<feature type="compositionally biased region" description="Basic and acidic residues" evidence="2">
    <location>
        <begin position="54"/>
        <end position="67"/>
    </location>
</feature>
<dbReference type="InterPro" id="IPR007527">
    <property type="entry name" value="Znf_SWIM"/>
</dbReference>
<evidence type="ECO:0000256" key="1">
    <source>
        <dbReference type="PROSITE-ProRule" id="PRU00325"/>
    </source>
</evidence>
<keyword evidence="5" id="KW-1185">Reference proteome</keyword>
<dbReference type="AlphaFoldDB" id="A0A1H6FT89"/>
<gene>
    <name evidence="4" type="ORF">SAMN04487967_1327</name>
</gene>
<dbReference type="EMBL" id="FNWL01000001">
    <property type="protein sequence ID" value="SEH13368.1"/>
    <property type="molecule type" value="Genomic_DNA"/>
</dbReference>
<keyword evidence="1" id="KW-0862">Zinc</keyword>
<protein>
    <recommendedName>
        <fullName evidence="3">SWIM-type domain-containing protein</fullName>
    </recommendedName>
</protein>
<evidence type="ECO:0000259" key="3">
    <source>
        <dbReference type="PROSITE" id="PS50966"/>
    </source>
</evidence>
<feature type="region of interest" description="Disordered" evidence="2">
    <location>
        <begin position="41"/>
        <end position="70"/>
    </location>
</feature>
<dbReference type="PROSITE" id="PS50966">
    <property type="entry name" value="ZF_SWIM"/>
    <property type="match status" value="1"/>
</dbReference>
<name>A0A1H6FT89_9EURY</name>
<organism evidence="4 5">
    <name type="scientific">Natronorubrum sediminis</name>
    <dbReference type="NCBI Taxonomy" id="640943"/>
    <lineage>
        <taxon>Archaea</taxon>
        <taxon>Methanobacteriati</taxon>
        <taxon>Methanobacteriota</taxon>
        <taxon>Stenosarchaea group</taxon>
        <taxon>Halobacteria</taxon>
        <taxon>Halobacteriales</taxon>
        <taxon>Natrialbaceae</taxon>
        <taxon>Natronorubrum</taxon>
    </lineage>
</organism>
<evidence type="ECO:0000313" key="5">
    <source>
        <dbReference type="Proteomes" id="UP000199112"/>
    </source>
</evidence>
<dbReference type="Proteomes" id="UP000199112">
    <property type="component" value="Unassembled WGS sequence"/>
</dbReference>
<sequence length="249" mass="27356">MLEALPLSNSQPTACCQITTPEAIARCRSSLIVPSLRRTMNTTASPKTPLPVPSREHLDGRSRRARSEAMSVRSLGRGLYEVESASDHTYLVDLESGRCTCPDHIFREARCKHIRRVAIEITDGRTPPPGELAVECHDCGKMFFVPEDDDAVHGPAYCSRHTVWPGDTVVDRETGDRLTVVDVSDLRADAVEIGAVDTSVAEYATNERYEPDVPVVGAIYPHATVATNGVIPDSLKVYVFPRTRLEKAD</sequence>
<evidence type="ECO:0000313" key="4">
    <source>
        <dbReference type="EMBL" id="SEH13368.1"/>
    </source>
</evidence>
<accession>A0A1H6FT89</accession>
<reference evidence="5" key="1">
    <citation type="submission" date="2016-10" db="EMBL/GenBank/DDBJ databases">
        <authorList>
            <person name="Varghese N."/>
            <person name="Submissions S."/>
        </authorList>
    </citation>
    <scope>NUCLEOTIDE SEQUENCE [LARGE SCALE GENOMIC DNA]</scope>
    <source>
        <strain evidence="5">CGMCC 1.8981</strain>
    </source>
</reference>
<keyword evidence="1" id="KW-0479">Metal-binding</keyword>
<proteinExistence type="predicted"/>